<evidence type="ECO:0000259" key="1">
    <source>
        <dbReference type="PROSITE" id="PS50042"/>
    </source>
</evidence>
<dbReference type="SUPFAM" id="SSF51206">
    <property type="entry name" value="cAMP-binding domain-like"/>
    <property type="match status" value="1"/>
</dbReference>
<dbReference type="EMBL" id="CP149822">
    <property type="protein sequence ID" value="WZN43548.1"/>
    <property type="molecule type" value="Genomic_DNA"/>
</dbReference>
<protein>
    <submittedName>
        <fullName evidence="2">Crp/Fnr family transcriptional regulator</fullName>
    </submittedName>
</protein>
<accession>A0ABZ2YVQ3</accession>
<name>A0ABZ2YVQ3_9BACT</name>
<proteinExistence type="predicted"/>
<dbReference type="PROSITE" id="PS50042">
    <property type="entry name" value="CNMP_BINDING_3"/>
    <property type="match status" value="1"/>
</dbReference>
<evidence type="ECO:0000313" key="3">
    <source>
        <dbReference type="Proteomes" id="UP001485459"/>
    </source>
</evidence>
<dbReference type="CDD" id="cd00038">
    <property type="entry name" value="CAP_ED"/>
    <property type="match status" value="1"/>
</dbReference>
<sequence length="192" mass="22001">MEQIRQYFHQFTPLSDADWLYFSSRLIPESFPKKSLVLCAGQTENYLSFIAEGLVRFFIPGDEENDVTFSFSFAGDFVSAYDSFLTRQPSTYHVETLTDTVLLRVSYTDLQDIYQNTAAGNIIGRHAGEGLYLTLLRREISLLHETAEQRYVKLLTDQPKLIREIPLKYIASYIGITPQALSRIRKRIAGIS</sequence>
<dbReference type="RefSeq" id="WP_341838353.1">
    <property type="nucleotide sequence ID" value="NZ_CP149822.1"/>
</dbReference>
<dbReference type="InterPro" id="IPR018490">
    <property type="entry name" value="cNMP-bd_dom_sf"/>
</dbReference>
<evidence type="ECO:0000313" key="2">
    <source>
        <dbReference type="EMBL" id="WZN43548.1"/>
    </source>
</evidence>
<feature type="domain" description="Cyclic nucleotide-binding" evidence="1">
    <location>
        <begin position="10"/>
        <end position="118"/>
    </location>
</feature>
<dbReference type="InterPro" id="IPR000595">
    <property type="entry name" value="cNMP-bd_dom"/>
</dbReference>
<reference evidence="3" key="1">
    <citation type="submission" date="2024-03" db="EMBL/GenBank/DDBJ databases">
        <title>Chitinophaga horti sp. nov., isolated from garden soil.</title>
        <authorList>
            <person name="Lee D.S."/>
            <person name="Han D.M."/>
            <person name="Baek J.H."/>
            <person name="Choi D.G."/>
            <person name="Jeon J.H."/>
            <person name="Jeon C.O."/>
        </authorList>
    </citation>
    <scope>NUCLEOTIDE SEQUENCE [LARGE SCALE GENOMIC DNA]</scope>
    <source>
        <strain evidence="3">GPA1</strain>
    </source>
</reference>
<keyword evidence="3" id="KW-1185">Reference proteome</keyword>
<dbReference type="Pfam" id="PF00027">
    <property type="entry name" value="cNMP_binding"/>
    <property type="match status" value="1"/>
</dbReference>
<organism evidence="2 3">
    <name type="scientific">Chitinophaga pollutisoli</name>
    <dbReference type="NCBI Taxonomy" id="3133966"/>
    <lineage>
        <taxon>Bacteria</taxon>
        <taxon>Pseudomonadati</taxon>
        <taxon>Bacteroidota</taxon>
        <taxon>Chitinophagia</taxon>
        <taxon>Chitinophagales</taxon>
        <taxon>Chitinophagaceae</taxon>
        <taxon>Chitinophaga</taxon>
    </lineage>
</organism>
<dbReference type="Gene3D" id="2.60.120.10">
    <property type="entry name" value="Jelly Rolls"/>
    <property type="match status" value="1"/>
</dbReference>
<dbReference type="Proteomes" id="UP001485459">
    <property type="component" value="Chromosome"/>
</dbReference>
<dbReference type="InterPro" id="IPR014710">
    <property type="entry name" value="RmlC-like_jellyroll"/>
</dbReference>
<gene>
    <name evidence="2" type="ORF">WJU16_10970</name>
</gene>